<dbReference type="InterPro" id="IPR001900">
    <property type="entry name" value="RNase_II/R"/>
</dbReference>
<proteinExistence type="predicted"/>
<feature type="domain" description="RNB" evidence="1">
    <location>
        <begin position="46"/>
        <end position="356"/>
    </location>
</feature>
<gene>
    <name evidence="2" type="ORF">LZ536_10370</name>
</gene>
<dbReference type="Pfam" id="PF00773">
    <property type="entry name" value="RNB"/>
    <property type="match status" value="1"/>
</dbReference>
<dbReference type="EMBL" id="JAMGBD010000002">
    <property type="protein sequence ID" value="MCL6684302.1"/>
    <property type="molecule type" value="Genomic_DNA"/>
</dbReference>
<name>A0ABT0RNS1_9SPHN</name>
<reference evidence="2" key="1">
    <citation type="submission" date="2022-05" db="EMBL/GenBank/DDBJ databases">
        <authorList>
            <person name="Jo J.-H."/>
            <person name="Im W.-T."/>
        </authorList>
    </citation>
    <scope>NUCLEOTIDE SEQUENCE</scope>
    <source>
        <strain evidence="2">SE158</strain>
    </source>
</reference>
<evidence type="ECO:0000313" key="3">
    <source>
        <dbReference type="Proteomes" id="UP001165363"/>
    </source>
</evidence>
<dbReference type="Pfam" id="PF18614">
    <property type="entry name" value="RNase_II_C_S1"/>
    <property type="match status" value="1"/>
</dbReference>
<evidence type="ECO:0000259" key="1">
    <source>
        <dbReference type="SMART" id="SM00955"/>
    </source>
</evidence>
<dbReference type="InterPro" id="IPR050180">
    <property type="entry name" value="RNR_Ribonuclease"/>
</dbReference>
<dbReference type="InterPro" id="IPR012340">
    <property type="entry name" value="NA-bd_OB-fold"/>
</dbReference>
<keyword evidence="3" id="KW-1185">Reference proteome</keyword>
<comment type="caution">
    <text evidence="2">The sequence shown here is derived from an EMBL/GenBank/DDBJ whole genome shotgun (WGS) entry which is preliminary data.</text>
</comment>
<dbReference type="SMART" id="SM00955">
    <property type="entry name" value="RNB"/>
    <property type="match status" value="1"/>
</dbReference>
<dbReference type="PANTHER" id="PTHR23355">
    <property type="entry name" value="RIBONUCLEASE"/>
    <property type="match status" value="1"/>
</dbReference>
<dbReference type="RefSeq" id="WP_249848720.1">
    <property type="nucleotide sequence ID" value="NZ_JAMGBD010000002.1"/>
</dbReference>
<dbReference type="InterPro" id="IPR040596">
    <property type="entry name" value="RNase_II_C_S1"/>
</dbReference>
<accession>A0ABT0RNS1</accession>
<sequence>MRLIDSEGALARGLSDIRTQFQVPAGFPAEVVAAAQSAKDHYAASRADWTATPFVTLDPASSTDLDQAFALARDGNDIVLHYAIADVGAVVADGDPIDTEAWARGTTIYLPDGKASLYPPILSEGSASLLPDVDRPAVVFTVRVDEAGNSRLDGAVRGLIRSRAKLAYETVTPSDLSPEFTELSRRIALAEDARGAERVDAPEQELVPDGGDGQFDLVILPQLESEQQNAALSLAANLAIADALFAHHTGLFRVMAGPGDWAVRRLRHTAKALGLIWPKDATLAQFERTLDGTNPSHAAFRSAIRRASPGATYAPFTPGAVPWHSAMAATYVHATAPLRRLADRFVIEAALAVANGQPVPDTLTASFAKLPEVMADADNRAAQVERAALDLAEAVMLKGREGSRFDAVVTDVDERGARIQLCEPPVVARIDAKDLLPGAALKVELVSADATTRQVRFRRVS</sequence>
<organism evidence="2 3">
    <name type="scientific">Sphingomonas alba</name>
    <dbReference type="NCBI Taxonomy" id="2908208"/>
    <lineage>
        <taxon>Bacteria</taxon>
        <taxon>Pseudomonadati</taxon>
        <taxon>Pseudomonadota</taxon>
        <taxon>Alphaproteobacteria</taxon>
        <taxon>Sphingomonadales</taxon>
        <taxon>Sphingomonadaceae</taxon>
        <taxon>Sphingomonas</taxon>
    </lineage>
</organism>
<dbReference type="SUPFAM" id="SSF50249">
    <property type="entry name" value="Nucleic acid-binding proteins"/>
    <property type="match status" value="1"/>
</dbReference>
<dbReference type="Proteomes" id="UP001165363">
    <property type="component" value="Unassembled WGS sequence"/>
</dbReference>
<evidence type="ECO:0000313" key="2">
    <source>
        <dbReference type="EMBL" id="MCL6684302.1"/>
    </source>
</evidence>
<dbReference type="PANTHER" id="PTHR23355:SF37">
    <property type="entry name" value="EXORIBONUCLEASE 2"/>
    <property type="match status" value="1"/>
</dbReference>
<protein>
    <submittedName>
        <fullName evidence="2">RNB domain-containing ribonuclease</fullName>
    </submittedName>
</protein>